<dbReference type="Proteomes" id="UP000237000">
    <property type="component" value="Unassembled WGS sequence"/>
</dbReference>
<keyword evidence="3" id="KW-0238">DNA-binding</keyword>
<dbReference type="PANTHER" id="PTHR31391:SF143">
    <property type="entry name" value="B3 DNA-BINDING DOMAIN PROTEIN"/>
    <property type="match status" value="1"/>
</dbReference>
<dbReference type="InterPro" id="IPR003340">
    <property type="entry name" value="B3_DNA-bd"/>
</dbReference>
<keyword evidence="2" id="KW-0805">Transcription regulation</keyword>
<protein>
    <submittedName>
        <fullName evidence="7">B3 DNA binding domain containing protein</fullName>
    </submittedName>
</protein>
<evidence type="ECO:0000256" key="3">
    <source>
        <dbReference type="ARBA" id="ARBA00023125"/>
    </source>
</evidence>
<dbReference type="SUPFAM" id="SSF101936">
    <property type="entry name" value="DNA-binding pseudobarrel domain"/>
    <property type="match status" value="1"/>
</dbReference>
<feature type="domain" description="TF-B3" evidence="6">
    <location>
        <begin position="95"/>
        <end position="191"/>
    </location>
</feature>
<comment type="subcellular location">
    <subcellularLocation>
        <location evidence="1">Nucleus</location>
    </subcellularLocation>
</comment>
<evidence type="ECO:0000259" key="6">
    <source>
        <dbReference type="PROSITE" id="PS50863"/>
    </source>
</evidence>
<evidence type="ECO:0000256" key="4">
    <source>
        <dbReference type="ARBA" id="ARBA00023163"/>
    </source>
</evidence>
<dbReference type="Pfam" id="PF02362">
    <property type="entry name" value="B3"/>
    <property type="match status" value="1"/>
</dbReference>
<gene>
    <name evidence="7" type="ORF">TorRG33x02_016500</name>
</gene>
<evidence type="ECO:0000313" key="8">
    <source>
        <dbReference type="Proteomes" id="UP000237000"/>
    </source>
</evidence>
<dbReference type="Gene3D" id="2.40.330.10">
    <property type="entry name" value="DNA-binding pseudobarrel domain"/>
    <property type="match status" value="1"/>
</dbReference>
<comment type="caution">
    <text evidence="7">The sequence shown here is derived from an EMBL/GenBank/DDBJ whole genome shotgun (WGS) entry which is preliminary data.</text>
</comment>
<dbReference type="SMART" id="SM01019">
    <property type="entry name" value="B3"/>
    <property type="match status" value="1"/>
</dbReference>
<dbReference type="STRING" id="63057.A0A2P5FY09"/>
<organism evidence="7 8">
    <name type="scientific">Trema orientale</name>
    <name type="common">Charcoal tree</name>
    <name type="synonym">Celtis orientalis</name>
    <dbReference type="NCBI Taxonomy" id="63057"/>
    <lineage>
        <taxon>Eukaryota</taxon>
        <taxon>Viridiplantae</taxon>
        <taxon>Streptophyta</taxon>
        <taxon>Embryophyta</taxon>
        <taxon>Tracheophyta</taxon>
        <taxon>Spermatophyta</taxon>
        <taxon>Magnoliopsida</taxon>
        <taxon>eudicotyledons</taxon>
        <taxon>Gunneridae</taxon>
        <taxon>Pentapetalae</taxon>
        <taxon>rosids</taxon>
        <taxon>fabids</taxon>
        <taxon>Rosales</taxon>
        <taxon>Cannabaceae</taxon>
        <taxon>Trema</taxon>
    </lineage>
</organism>
<dbReference type="OrthoDB" id="623918at2759"/>
<accession>A0A2P5FY09</accession>
<dbReference type="EMBL" id="JXTC01000004">
    <property type="protein sequence ID" value="POO02664.1"/>
    <property type="molecule type" value="Genomic_DNA"/>
</dbReference>
<dbReference type="GO" id="GO:0003677">
    <property type="term" value="F:DNA binding"/>
    <property type="evidence" value="ECO:0007669"/>
    <property type="project" value="UniProtKB-KW"/>
</dbReference>
<name>A0A2P5FY09_TREOI</name>
<evidence type="ECO:0000256" key="1">
    <source>
        <dbReference type="ARBA" id="ARBA00004123"/>
    </source>
</evidence>
<dbReference type="PANTHER" id="PTHR31391">
    <property type="entry name" value="B3 DOMAIN-CONTAINING PROTEIN OS11G0197600-RELATED"/>
    <property type="match status" value="1"/>
</dbReference>
<dbReference type="InParanoid" id="A0A2P5FY09"/>
<sequence length="193" mass="22050">MSTPERCQKALTHYGRTSSLERASRFQPENPFFTVAMKASYTTGRSHFVSFLEEDKSRKLISEETTGCQVTERPSSSGVSRASAAASHFSSTNPYFRVAVRSDHMKHCTMHVPTTFSKRYFDEMAQQQTVILRFGERTWPVKVLSCPSRHMFSAGWSAFARDNFLQPRDVCIFELTKGNELELKVSIFRQTVL</sequence>
<dbReference type="AlphaFoldDB" id="A0A2P5FY09"/>
<keyword evidence="8" id="KW-1185">Reference proteome</keyword>
<evidence type="ECO:0000256" key="2">
    <source>
        <dbReference type="ARBA" id="ARBA00023015"/>
    </source>
</evidence>
<evidence type="ECO:0000313" key="7">
    <source>
        <dbReference type="EMBL" id="POO02664.1"/>
    </source>
</evidence>
<keyword evidence="5" id="KW-0539">Nucleus</keyword>
<dbReference type="PROSITE" id="PS50863">
    <property type="entry name" value="B3"/>
    <property type="match status" value="1"/>
</dbReference>
<dbReference type="InterPro" id="IPR015300">
    <property type="entry name" value="DNA-bd_pseudobarrel_sf"/>
</dbReference>
<dbReference type="InterPro" id="IPR044837">
    <property type="entry name" value="REM16-like"/>
</dbReference>
<proteinExistence type="predicted"/>
<evidence type="ECO:0000256" key="5">
    <source>
        <dbReference type="ARBA" id="ARBA00023242"/>
    </source>
</evidence>
<keyword evidence="4" id="KW-0804">Transcription</keyword>
<dbReference type="CDD" id="cd10017">
    <property type="entry name" value="B3_DNA"/>
    <property type="match status" value="1"/>
</dbReference>
<dbReference type="GO" id="GO:0005634">
    <property type="term" value="C:nucleus"/>
    <property type="evidence" value="ECO:0007669"/>
    <property type="project" value="UniProtKB-SubCell"/>
</dbReference>
<reference evidence="8" key="1">
    <citation type="submission" date="2016-06" db="EMBL/GenBank/DDBJ databases">
        <title>Parallel loss of symbiosis genes in relatives of nitrogen-fixing non-legume Parasponia.</title>
        <authorList>
            <person name="Van Velzen R."/>
            <person name="Holmer R."/>
            <person name="Bu F."/>
            <person name="Rutten L."/>
            <person name="Van Zeijl A."/>
            <person name="Liu W."/>
            <person name="Santuari L."/>
            <person name="Cao Q."/>
            <person name="Sharma T."/>
            <person name="Shen D."/>
            <person name="Roswanjaya Y."/>
            <person name="Wardhani T."/>
            <person name="Kalhor M.S."/>
            <person name="Jansen J."/>
            <person name="Van den Hoogen J."/>
            <person name="Gungor B."/>
            <person name="Hartog M."/>
            <person name="Hontelez J."/>
            <person name="Verver J."/>
            <person name="Yang W.-C."/>
            <person name="Schijlen E."/>
            <person name="Repin R."/>
            <person name="Schilthuizen M."/>
            <person name="Schranz E."/>
            <person name="Heidstra R."/>
            <person name="Miyata K."/>
            <person name="Fedorova E."/>
            <person name="Kohlen W."/>
            <person name="Bisseling T."/>
            <person name="Smit S."/>
            <person name="Geurts R."/>
        </authorList>
    </citation>
    <scope>NUCLEOTIDE SEQUENCE [LARGE SCALE GENOMIC DNA]</scope>
    <source>
        <strain evidence="8">cv. RG33-2</strain>
    </source>
</reference>